<feature type="region of interest" description="Disordered" evidence="4">
    <location>
        <begin position="139"/>
        <end position="197"/>
    </location>
</feature>
<dbReference type="InterPro" id="IPR001810">
    <property type="entry name" value="F-box_dom"/>
</dbReference>
<protein>
    <recommendedName>
        <fullName evidence="5">F-box domain-containing protein</fullName>
    </recommendedName>
</protein>
<feature type="compositionally biased region" description="Acidic residues" evidence="4">
    <location>
        <begin position="141"/>
        <end position="155"/>
    </location>
</feature>
<dbReference type="Pfam" id="PF00646">
    <property type="entry name" value="F-box"/>
    <property type="match status" value="1"/>
</dbReference>
<dbReference type="GO" id="GO:0000786">
    <property type="term" value="C:nucleosome"/>
    <property type="evidence" value="ECO:0007669"/>
    <property type="project" value="UniProtKB-KW"/>
</dbReference>
<accession>A0A8H7WD17</accession>
<feature type="compositionally biased region" description="Basic and acidic residues" evidence="4">
    <location>
        <begin position="183"/>
        <end position="197"/>
    </location>
</feature>
<dbReference type="InterPro" id="IPR000164">
    <property type="entry name" value="Histone_H3/CENP-A"/>
</dbReference>
<reference evidence="6" key="1">
    <citation type="submission" date="2021-02" db="EMBL/GenBank/DDBJ databases">
        <title>Genome sequence Cadophora malorum strain M34.</title>
        <authorList>
            <person name="Stefanovic E."/>
            <person name="Vu D."/>
            <person name="Scully C."/>
            <person name="Dijksterhuis J."/>
            <person name="Roader J."/>
            <person name="Houbraken J."/>
        </authorList>
    </citation>
    <scope>NUCLEOTIDE SEQUENCE</scope>
    <source>
        <strain evidence="6">M34</strain>
    </source>
</reference>
<feature type="domain" description="F-box" evidence="5">
    <location>
        <begin position="67"/>
        <end position="100"/>
    </location>
</feature>
<dbReference type="GO" id="GO:0003677">
    <property type="term" value="F:DNA binding"/>
    <property type="evidence" value="ECO:0007669"/>
    <property type="project" value="InterPro"/>
</dbReference>
<evidence type="ECO:0000313" key="6">
    <source>
        <dbReference type="EMBL" id="KAG4422565.1"/>
    </source>
</evidence>
<feature type="compositionally biased region" description="Polar residues" evidence="4">
    <location>
        <begin position="170"/>
        <end position="181"/>
    </location>
</feature>
<evidence type="ECO:0000256" key="2">
    <source>
        <dbReference type="ARBA" id="ARBA00022454"/>
    </source>
</evidence>
<name>A0A8H7WD17_9HELO</name>
<keyword evidence="7" id="KW-1185">Reference proteome</keyword>
<dbReference type="EMBL" id="JAFJYH010000047">
    <property type="protein sequence ID" value="KAG4422565.1"/>
    <property type="molecule type" value="Genomic_DNA"/>
</dbReference>
<comment type="caution">
    <text evidence="6">The sequence shown here is derived from an EMBL/GenBank/DDBJ whole genome shotgun (WGS) entry which is preliminary data.</text>
</comment>
<keyword evidence="3" id="KW-0238">DNA-binding</keyword>
<evidence type="ECO:0000256" key="4">
    <source>
        <dbReference type="SAM" id="MobiDB-lite"/>
    </source>
</evidence>
<dbReference type="PRINTS" id="PR00622">
    <property type="entry name" value="HISTONEH3"/>
</dbReference>
<dbReference type="OrthoDB" id="3800738at2759"/>
<sequence>MARTKQTARKSTGGAAPRKQLAGLYCSSYHSLKYPPIPSSQHIIPQSSVAASTEVASEAQKKVLSTPDLLIIILSQLPHSSLLKAKLVNKTWASLFSNVEVQAALFVSPRPKGSAMYMERYSDLVMDRWVEFWSVGGVAKEEDEEEEDSDEDMGRDEENREESTEEAPSKATSPLSPTTTRPEPIKHRTQTDRRGRTTIELRLTHSLSSTTSTPPHSWQWRQLLFSQPPIRNLELVQQISRRVGSTLEFRSTIHRPNGLTMGFLYDAVRYWHEVEGSPVQLLFGNSRKAGDLVDEWIYYPDGQGLKWDGEGEEERDCVTIWGKTSVGCGQYGGLTYASWGPTREGQVRRERRRYIRSGDEHVGFEMGEPREVRYDLSFLVAAREEELKRGEEEEDGG</sequence>
<dbReference type="GO" id="GO:0030527">
    <property type="term" value="F:structural constituent of chromatin"/>
    <property type="evidence" value="ECO:0007669"/>
    <property type="project" value="InterPro"/>
</dbReference>
<evidence type="ECO:0000256" key="1">
    <source>
        <dbReference type="ARBA" id="ARBA00004286"/>
    </source>
</evidence>
<dbReference type="Proteomes" id="UP000664132">
    <property type="component" value="Unassembled WGS sequence"/>
</dbReference>
<comment type="subcellular location">
    <subcellularLocation>
        <location evidence="1">Chromosome</location>
    </subcellularLocation>
</comment>
<proteinExistence type="predicted"/>
<evidence type="ECO:0000256" key="3">
    <source>
        <dbReference type="ARBA" id="ARBA00023269"/>
    </source>
</evidence>
<dbReference type="CDD" id="cd09917">
    <property type="entry name" value="F-box_SF"/>
    <property type="match status" value="1"/>
</dbReference>
<keyword evidence="3" id="KW-0544">Nucleosome core</keyword>
<dbReference type="AlphaFoldDB" id="A0A8H7WD17"/>
<dbReference type="SUPFAM" id="SSF81383">
    <property type="entry name" value="F-box domain"/>
    <property type="match status" value="1"/>
</dbReference>
<evidence type="ECO:0000313" key="7">
    <source>
        <dbReference type="Proteomes" id="UP000664132"/>
    </source>
</evidence>
<evidence type="ECO:0000259" key="5">
    <source>
        <dbReference type="Pfam" id="PF00646"/>
    </source>
</evidence>
<dbReference type="InterPro" id="IPR036047">
    <property type="entry name" value="F-box-like_dom_sf"/>
</dbReference>
<organism evidence="6 7">
    <name type="scientific">Cadophora malorum</name>
    <dbReference type="NCBI Taxonomy" id="108018"/>
    <lineage>
        <taxon>Eukaryota</taxon>
        <taxon>Fungi</taxon>
        <taxon>Dikarya</taxon>
        <taxon>Ascomycota</taxon>
        <taxon>Pezizomycotina</taxon>
        <taxon>Leotiomycetes</taxon>
        <taxon>Helotiales</taxon>
        <taxon>Ploettnerulaceae</taxon>
        <taxon>Cadophora</taxon>
    </lineage>
</organism>
<gene>
    <name evidence="6" type="ORF">IFR04_004334</name>
</gene>
<keyword evidence="2" id="KW-0158">Chromosome</keyword>